<dbReference type="eggNOG" id="KOG1721">
    <property type="taxonomic scope" value="Eukaryota"/>
</dbReference>
<evidence type="ECO:0000256" key="5">
    <source>
        <dbReference type="ARBA" id="ARBA00022833"/>
    </source>
</evidence>
<evidence type="ECO:0000256" key="4">
    <source>
        <dbReference type="ARBA" id="ARBA00022771"/>
    </source>
</evidence>
<feature type="domain" description="C2H2-type" evidence="11">
    <location>
        <begin position="34"/>
        <end position="64"/>
    </location>
</feature>
<keyword evidence="13" id="KW-1185">Reference proteome</keyword>
<keyword evidence="5" id="KW-0862">Zinc</keyword>
<dbReference type="SUPFAM" id="SSF57667">
    <property type="entry name" value="beta-beta-alpha zinc fingers"/>
    <property type="match status" value="1"/>
</dbReference>
<feature type="compositionally biased region" description="Low complexity" evidence="10">
    <location>
        <begin position="295"/>
        <end position="310"/>
    </location>
</feature>
<reference evidence="12 13" key="1">
    <citation type="journal article" date="2011" name="Proc. Natl. Acad. Sci. U.S.A.">
        <title>Evolutionary erosion of yeast sex chromosomes by mating-type switching accidents.</title>
        <authorList>
            <person name="Gordon J.L."/>
            <person name="Armisen D."/>
            <person name="Proux-Wera E."/>
            <person name="Oheigeartaigh S.S."/>
            <person name="Byrne K.P."/>
            <person name="Wolfe K.H."/>
        </authorList>
    </citation>
    <scope>NUCLEOTIDE SEQUENCE [LARGE SCALE GENOMIC DNA]</scope>
    <source>
        <strain evidence="13">ATCC 24235 / CBS 4417 / NBRC 1672 / NRRL Y-8282 / UCD 70-5</strain>
    </source>
</reference>
<feature type="region of interest" description="Disordered" evidence="10">
    <location>
        <begin position="290"/>
        <end position="312"/>
    </location>
</feature>
<dbReference type="OrthoDB" id="10018191at2759"/>
<sequence>MPKNRIMSLTTQKKQLGKKVTSKPTNQKRAKKKYVCTGFEGCNMVFTRSENLTRHRRKHTGEKPFKCHVCLKFFSRIDNLKQHIESVHGKDMVIQTRRRRNGNNGRHETFTNITLVHGVSKPSTITATSTNAIDLNSMPSSHLGYMQLPPSNEYRQINVNNPIYSPNLMKMDQAYGGFYEIQNGNNELPTPPPSQIAQHITYTQNSVPHSNFSPQASFSLSPINQSQYVGYDNIKTRRLPLPIHANPIGNIGYGGEPASVHRPLDNQILYNYNQPELPPSNQVYVQQERPMSTYQPPQQQRPAQTRLPQPYTQNSSIQTYLPLNREYHHDITSNSEHSPTYRTYQNLPTMLPLGNHKSLII</sequence>
<keyword evidence="2" id="KW-0479">Metal-binding</keyword>
<dbReference type="KEGG" id="tpf:TPHA_0H01850"/>
<dbReference type="GO" id="GO:0000785">
    <property type="term" value="C:chromatin"/>
    <property type="evidence" value="ECO:0007669"/>
    <property type="project" value="TreeGrafter"/>
</dbReference>
<evidence type="ECO:0000313" key="12">
    <source>
        <dbReference type="EMBL" id="CCE64390.1"/>
    </source>
</evidence>
<evidence type="ECO:0000256" key="8">
    <source>
        <dbReference type="ARBA" id="ARBA00023242"/>
    </source>
</evidence>
<dbReference type="Gene3D" id="3.30.160.60">
    <property type="entry name" value="Classic Zinc Finger"/>
    <property type="match status" value="2"/>
</dbReference>
<dbReference type="PROSITE" id="PS00028">
    <property type="entry name" value="ZINC_FINGER_C2H2_1"/>
    <property type="match status" value="1"/>
</dbReference>
<dbReference type="SMART" id="SM00355">
    <property type="entry name" value="ZnF_C2H2"/>
    <property type="match status" value="2"/>
</dbReference>
<dbReference type="Proteomes" id="UP000005666">
    <property type="component" value="Chromosome 8"/>
</dbReference>
<evidence type="ECO:0000256" key="7">
    <source>
        <dbReference type="ARBA" id="ARBA00023163"/>
    </source>
</evidence>
<keyword evidence="4 9" id="KW-0863">Zinc-finger</keyword>
<dbReference type="AlphaFoldDB" id="G8BX86"/>
<evidence type="ECO:0000256" key="2">
    <source>
        <dbReference type="ARBA" id="ARBA00022723"/>
    </source>
</evidence>
<feature type="domain" description="C2H2-type" evidence="11">
    <location>
        <begin position="65"/>
        <end position="93"/>
    </location>
</feature>
<feature type="compositionally biased region" description="Basic residues" evidence="10">
    <location>
        <begin position="15"/>
        <end position="26"/>
    </location>
</feature>
<dbReference type="InterPro" id="IPR013087">
    <property type="entry name" value="Znf_C2H2_type"/>
</dbReference>
<feature type="region of interest" description="Disordered" evidence="10">
    <location>
        <begin position="1"/>
        <end position="26"/>
    </location>
</feature>
<keyword evidence="6" id="KW-0805">Transcription regulation</keyword>
<evidence type="ECO:0000259" key="11">
    <source>
        <dbReference type="PROSITE" id="PS50157"/>
    </source>
</evidence>
<keyword evidence="7" id="KW-0804">Transcription</keyword>
<dbReference type="GO" id="GO:0000978">
    <property type="term" value="F:RNA polymerase II cis-regulatory region sequence-specific DNA binding"/>
    <property type="evidence" value="ECO:0007669"/>
    <property type="project" value="InterPro"/>
</dbReference>
<dbReference type="RefSeq" id="XP_003686824.1">
    <property type="nucleotide sequence ID" value="XM_003686776.1"/>
</dbReference>
<evidence type="ECO:0000313" key="13">
    <source>
        <dbReference type="Proteomes" id="UP000005666"/>
    </source>
</evidence>
<dbReference type="PANTHER" id="PTHR40626:SF32">
    <property type="entry name" value="ZINC FINGER PROTEIN RST2"/>
    <property type="match status" value="1"/>
</dbReference>
<dbReference type="HOGENOM" id="CLU_767643_0_0_1"/>
<proteinExistence type="predicted"/>
<dbReference type="GO" id="GO:0008270">
    <property type="term" value="F:zinc ion binding"/>
    <property type="evidence" value="ECO:0007669"/>
    <property type="project" value="UniProtKB-KW"/>
</dbReference>
<dbReference type="GO" id="GO:0005634">
    <property type="term" value="C:nucleus"/>
    <property type="evidence" value="ECO:0007669"/>
    <property type="project" value="UniProtKB-SubCell"/>
</dbReference>
<dbReference type="FunFam" id="3.30.160.60:FF:000032">
    <property type="entry name" value="Krueppel-like factor 4"/>
    <property type="match status" value="1"/>
</dbReference>
<keyword evidence="3" id="KW-0677">Repeat</keyword>
<keyword evidence="8" id="KW-0539">Nucleus</keyword>
<evidence type="ECO:0000256" key="6">
    <source>
        <dbReference type="ARBA" id="ARBA00023015"/>
    </source>
</evidence>
<evidence type="ECO:0000256" key="10">
    <source>
        <dbReference type="SAM" id="MobiDB-lite"/>
    </source>
</evidence>
<dbReference type="InterPro" id="IPR051059">
    <property type="entry name" value="VerF-like"/>
</dbReference>
<accession>G8BX86</accession>
<dbReference type="InterPro" id="IPR036236">
    <property type="entry name" value="Znf_C2H2_sf"/>
</dbReference>
<dbReference type="PROSITE" id="PS50157">
    <property type="entry name" value="ZINC_FINGER_C2H2_2"/>
    <property type="match status" value="2"/>
</dbReference>
<protein>
    <recommendedName>
        <fullName evidence="11">C2H2-type domain-containing protein</fullName>
    </recommendedName>
</protein>
<dbReference type="STRING" id="1071381.G8BX86"/>
<gene>
    <name evidence="12" type="primary">TPHA0H01850</name>
    <name evidence="12" type="ordered locus">TPHA_0H01850</name>
</gene>
<evidence type="ECO:0000256" key="9">
    <source>
        <dbReference type="PROSITE-ProRule" id="PRU00042"/>
    </source>
</evidence>
<dbReference type="GeneID" id="11533695"/>
<dbReference type="Pfam" id="PF00096">
    <property type="entry name" value="zf-C2H2"/>
    <property type="match status" value="2"/>
</dbReference>
<name>G8BX86_TETPH</name>
<evidence type="ECO:0000256" key="1">
    <source>
        <dbReference type="ARBA" id="ARBA00004123"/>
    </source>
</evidence>
<evidence type="ECO:0000256" key="3">
    <source>
        <dbReference type="ARBA" id="ARBA00022737"/>
    </source>
</evidence>
<dbReference type="PANTHER" id="PTHR40626">
    <property type="entry name" value="MIP31509P"/>
    <property type="match status" value="1"/>
</dbReference>
<dbReference type="GO" id="GO:0000981">
    <property type="term" value="F:DNA-binding transcription factor activity, RNA polymerase II-specific"/>
    <property type="evidence" value="ECO:0007669"/>
    <property type="project" value="InterPro"/>
</dbReference>
<organism evidence="12 13">
    <name type="scientific">Tetrapisispora phaffii (strain ATCC 24235 / CBS 4417 / NBRC 1672 / NRRL Y-8282 / UCD 70-5)</name>
    <name type="common">Yeast</name>
    <name type="synonym">Fabospora phaffii</name>
    <dbReference type="NCBI Taxonomy" id="1071381"/>
    <lineage>
        <taxon>Eukaryota</taxon>
        <taxon>Fungi</taxon>
        <taxon>Dikarya</taxon>
        <taxon>Ascomycota</taxon>
        <taxon>Saccharomycotina</taxon>
        <taxon>Saccharomycetes</taxon>
        <taxon>Saccharomycetales</taxon>
        <taxon>Saccharomycetaceae</taxon>
        <taxon>Tetrapisispora</taxon>
    </lineage>
</organism>
<dbReference type="EMBL" id="HE612863">
    <property type="protein sequence ID" value="CCE64390.1"/>
    <property type="molecule type" value="Genomic_DNA"/>
</dbReference>
<comment type="subcellular location">
    <subcellularLocation>
        <location evidence="1">Nucleus</location>
    </subcellularLocation>
</comment>